<dbReference type="Proteomes" id="UP000007306">
    <property type="component" value="Chromosome 10"/>
</dbReference>
<name>I1QTL0_ORYGL</name>
<accession>I1QTL0</accession>
<reference evidence="1 2" key="2">
    <citation type="submission" date="2018-04" db="EMBL/GenBank/DDBJ databases">
        <title>OglaRS2 (Oryza glaberrima Reference Sequence Version 2).</title>
        <authorList>
            <person name="Zhang J."/>
            <person name="Kudrna D."/>
            <person name="Lee S."/>
            <person name="Talag J."/>
            <person name="Rajasekar S."/>
            <person name="Wing R.A."/>
        </authorList>
    </citation>
    <scope>NUCLEOTIDE SEQUENCE [LARGE SCALE GENOMIC DNA]</scope>
    <source>
        <strain evidence="1 2">cv. IRGC 96717</strain>
    </source>
</reference>
<dbReference type="OMA" id="NDYSTVC"/>
<protein>
    <submittedName>
        <fullName evidence="1">Uncharacterized protein</fullName>
    </submittedName>
</protein>
<dbReference type="SUPFAM" id="SSF49599">
    <property type="entry name" value="TRAF domain-like"/>
    <property type="match status" value="1"/>
</dbReference>
<evidence type="ECO:0000313" key="2">
    <source>
        <dbReference type="Proteomes" id="UP000007306"/>
    </source>
</evidence>
<evidence type="ECO:0000313" key="1">
    <source>
        <dbReference type="EnsemblPlants" id="ORGLA10G0054300.1"/>
    </source>
</evidence>
<dbReference type="PROSITE" id="PS51257">
    <property type="entry name" value="PROKAR_LIPOPROTEIN"/>
    <property type="match status" value="1"/>
</dbReference>
<proteinExistence type="predicted"/>
<keyword evidence="2" id="KW-1185">Reference proteome</keyword>
<sequence>MSSSPTKDVVTASTATSMSAATSGCNLLKIKVRNAIKKSHQGSKYDIESSKFQNASKYSGNGYSTVCLKLHAADPGTAAAAAGGIRTNVRFRMVSLQPCVPPTYEVRSYATSFHGTGKAEYCCFTFIRHDVLASQWSSTDDEFAIHCNVAVVEEAAAAATMSTELGPDDLDGLMMICKCSVDNDDEPCKSGTRQNLKEAFRKHFLGCFGPK</sequence>
<dbReference type="EnsemblPlants" id="ORGLA10G0054300.1">
    <property type="protein sequence ID" value="ORGLA10G0054300.1"/>
    <property type="gene ID" value="ORGLA10G0054300"/>
</dbReference>
<organism evidence="1 2">
    <name type="scientific">Oryza glaberrima</name>
    <name type="common">African rice</name>
    <dbReference type="NCBI Taxonomy" id="4538"/>
    <lineage>
        <taxon>Eukaryota</taxon>
        <taxon>Viridiplantae</taxon>
        <taxon>Streptophyta</taxon>
        <taxon>Embryophyta</taxon>
        <taxon>Tracheophyta</taxon>
        <taxon>Spermatophyta</taxon>
        <taxon>Magnoliopsida</taxon>
        <taxon>Liliopsida</taxon>
        <taxon>Poales</taxon>
        <taxon>Poaceae</taxon>
        <taxon>BOP clade</taxon>
        <taxon>Oryzoideae</taxon>
        <taxon>Oryzeae</taxon>
        <taxon>Oryzinae</taxon>
        <taxon>Oryza</taxon>
    </lineage>
</organism>
<dbReference type="Gramene" id="ORGLA10G0054300.1">
    <property type="protein sequence ID" value="ORGLA10G0054300.1"/>
    <property type="gene ID" value="ORGLA10G0054300"/>
</dbReference>
<dbReference type="HOGENOM" id="CLU_004253_6_0_1"/>
<reference evidence="1" key="1">
    <citation type="submission" date="2015-06" db="UniProtKB">
        <authorList>
            <consortium name="EnsemblPlants"/>
        </authorList>
    </citation>
    <scope>IDENTIFICATION</scope>
</reference>
<dbReference type="STRING" id="4538.I1QTL0"/>
<dbReference type="AlphaFoldDB" id="I1QTL0"/>